<comment type="caution">
    <text evidence="1">The sequence shown here is derived from an EMBL/GenBank/DDBJ whole genome shotgun (WGS) entry which is preliminary data.</text>
</comment>
<dbReference type="AlphaFoldDB" id="A0AA38FBG7"/>
<name>A0AA38FBG7_TAXCH</name>
<evidence type="ECO:0000313" key="2">
    <source>
        <dbReference type="Proteomes" id="UP000824469"/>
    </source>
</evidence>
<accession>A0AA38FBG7</accession>
<evidence type="ECO:0000313" key="1">
    <source>
        <dbReference type="EMBL" id="KAH9299844.1"/>
    </source>
</evidence>
<dbReference type="EMBL" id="JAHRHJ020000010">
    <property type="protein sequence ID" value="KAH9299844.1"/>
    <property type="molecule type" value="Genomic_DNA"/>
</dbReference>
<feature type="non-terminal residue" evidence="1">
    <location>
        <position position="110"/>
    </location>
</feature>
<sequence>MDEKHTAQVAELKVVVRAMQAQMRADAKRKRMGGSILPMSEIEKMEEFMTAQASVDIMEGVCCSILRKRKKEAGMDHTMHCETMKRKVSWNKRTLNLIEEALIEGRAAKS</sequence>
<keyword evidence="2" id="KW-1185">Reference proteome</keyword>
<gene>
    <name evidence="1" type="ORF">KI387_031526</name>
</gene>
<protein>
    <submittedName>
        <fullName evidence="1">Uncharacterized protein</fullName>
    </submittedName>
</protein>
<proteinExistence type="predicted"/>
<reference evidence="1 2" key="1">
    <citation type="journal article" date="2021" name="Nat. Plants">
        <title>The Taxus genome provides insights into paclitaxel biosynthesis.</title>
        <authorList>
            <person name="Xiong X."/>
            <person name="Gou J."/>
            <person name="Liao Q."/>
            <person name="Li Y."/>
            <person name="Zhou Q."/>
            <person name="Bi G."/>
            <person name="Li C."/>
            <person name="Du R."/>
            <person name="Wang X."/>
            <person name="Sun T."/>
            <person name="Guo L."/>
            <person name="Liang H."/>
            <person name="Lu P."/>
            <person name="Wu Y."/>
            <person name="Zhang Z."/>
            <person name="Ro D.K."/>
            <person name="Shang Y."/>
            <person name="Huang S."/>
            <person name="Yan J."/>
        </authorList>
    </citation>
    <scope>NUCLEOTIDE SEQUENCE [LARGE SCALE GENOMIC DNA]</scope>
    <source>
        <strain evidence="1">Ta-2019</strain>
    </source>
</reference>
<dbReference type="Proteomes" id="UP000824469">
    <property type="component" value="Unassembled WGS sequence"/>
</dbReference>
<organism evidence="1 2">
    <name type="scientific">Taxus chinensis</name>
    <name type="common">Chinese yew</name>
    <name type="synonym">Taxus wallichiana var. chinensis</name>
    <dbReference type="NCBI Taxonomy" id="29808"/>
    <lineage>
        <taxon>Eukaryota</taxon>
        <taxon>Viridiplantae</taxon>
        <taxon>Streptophyta</taxon>
        <taxon>Embryophyta</taxon>
        <taxon>Tracheophyta</taxon>
        <taxon>Spermatophyta</taxon>
        <taxon>Pinopsida</taxon>
        <taxon>Pinidae</taxon>
        <taxon>Conifers II</taxon>
        <taxon>Cupressales</taxon>
        <taxon>Taxaceae</taxon>
        <taxon>Taxus</taxon>
    </lineage>
</organism>